<comment type="caution">
    <text evidence="3">The sequence shown here is derived from an EMBL/GenBank/DDBJ whole genome shotgun (WGS) entry which is preliminary data.</text>
</comment>
<feature type="region of interest" description="Disordered" evidence="2">
    <location>
        <begin position="1"/>
        <end position="46"/>
    </location>
</feature>
<evidence type="ECO:0000256" key="2">
    <source>
        <dbReference type="SAM" id="MobiDB-lite"/>
    </source>
</evidence>
<feature type="coiled-coil region" evidence="1">
    <location>
        <begin position="399"/>
        <end position="431"/>
    </location>
</feature>
<gene>
    <name evidence="3" type="ORF">LTR97_009539</name>
</gene>
<feature type="region of interest" description="Disordered" evidence="2">
    <location>
        <begin position="485"/>
        <end position="504"/>
    </location>
</feature>
<proteinExistence type="predicted"/>
<reference evidence="3" key="1">
    <citation type="submission" date="2023-08" db="EMBL/GenBank/DDBJ databases">
        <title>Black Yeasts Isolated from many extreme environments.</title>
        <authorList>
            <person name="Coleine C."/>
            <person name="Stajich J.E."/>
            <person name="Selbmann L."/>
        </authorList>
    </citation>
    <scope>NUCLEOTIDE SEQUENCE</scope>
    <source>
        <strain evidence="3">CCFEE 5810</strain>
    </source>
</reference>
<dbReference type="EMBL" id="JAVRQU010000016">
    <property type="protein sequence ID" value="KAK5693922.1"/>
    <property type="molecule type" value="Genomic_DNA"/>
</dbReference>
<keyword evidence="1" id="KW-0175">Coiled coil</keyword>
<dbReference type="Proteomes" id="UP001310594">
    <property type="component" value="Unassembled WGS sequence"/>
</dbReference>
<dbReference type="Gene3D" id="6.10.280.230">
    <property type="match status" value="1"/>
</dbReference>
<organism evidence="3 4">
    <name type="scientific">Elasticomyces elasticus</name>
    <dbReference type="NCBI Taxonomy" id="574655"/>
    <lineage>
        <taxon>Eukaryota</taxon>
        <taxon>Fungi</taxon>
        <taxon>Dikarya</taxon>
        <taxon>Ascomycota</taxon>
        <taxon>Pezizomycotina</taxon>
        <taxon>Dothideomycetes</taxon>
        <taxon>Dothideomycetidae</taxon>
        <taxon>Mycosphaerellales</taxon>
        <taxon>Teratosphaeriaceae</taxon>
        <taxon>Elasticomyces</taxon>
    </lineage>
</organism>
<sequence length="684" mass="75116">MADCGPSNPLAQFKQQTNIDRSLQNDRITSRPSPAQGFRTQDPNAGVLDPEFEAFQAGVPTGDLQQYGGQFLQSQQSPYLFTGPTNTSWGQAPGPVAQSDVGWANDFQQLQISGPQLQQQQQFPVQADDNLTANWAQGFRQHVQQQPTQRPLNTGSPSPLQFQQRARMGMGMGMSGYRPQFQSYFSGQASDPAPNVQQQGKGKQPANEAFDDAAFEAAFSQARSEMMDESAAMETPQAQGRTSHELMQSADDEDLLQHFNAASRKEFAQDPTVTPVNAFQKQLEKQKASGMASAEGIPEDEVQEYTDMLKRSMRTAVANGSAQEATREEMGLAPQTMEDWEELKMDTYARGPGGAWEAARLQAEREALEADRERGVSSDKGYKIDYDEEQGENGDYEDLTRMEAMAMEAQAKEEEQRAKAESDALAATAQELLSKVEDNKSDKFRNSQFLTLMRKLRDREVKVEGDKMVENVSTAFLKPAAVLHEDSGYGSSGATTPRREERRGDGGHFDTHICHHPGQNKLPMFDNSEQRPSPLVGHTNAGLVDTRPLDYGIGNNDDSDFGRIDPRDGQGVRDLLDVGNLGGGTVMADEIGTSPSSPSDAGVFENVGQEGPFYGDLRTLHGARSSEGVSVSEMLYGHDGTLSRPVQWAEREDVVAGPLTREETVERVKDTVDAMMFAGARRNN</sequence>
<feature type="region of interest" description="Disordered" evidence="2">
    <location>
        <begin position="186"/>
        <end position="206"/>
    </location>
</feature>
<dbReference type="AlphaFoldDB" id="A0AAN7W4K4"/>
<name>A0AAN7W4K4_9PEZI</name>
<feature type="compositionally biased region" description="Polar residues" evidence="2">
    <location>
        <begin position="9"/>
        <end position="43"/>
    </location>
</feature>
<protein>
    <submittedName>
        <fullName evidence="3">Uncharacterized protein</fullName>
    </submittedName>
</protein>
<evidence type="ECO:0000256" key="1">
    <source>
        <dbReference type="SAM" id="Coils"/>
    </source>
</evidence>
<feature type="compositionally biased region" description="Polar residues" evidence="2">
    <location>
        <begin position="186"/>
        <end position="201"/>
    </location>
</feature>
<accession>A0AAN7W4K4</accession>
<evidence type="ECO:0000313" key="3">
    <source>
        <dbReference type="EMBL" id="KAK5693922.1"/>
    </source>
</evidence>
<evidence type="ECO:0000313" key="4">
    <source>
        <dbReference type="Proteomes" id="UP001310594"/>
    </source>
</evidence>